<protein>
    <submittedName>
        <fullName evidence="1">Uncharacterized protein</fullName>
    </submittedName>
</protein>
<gene>
    <name evidence="1" type="ORF">HMPREF9425_0327</name>
</gene>
<name>A0ABN0CIJ7_STRVE</name>
<dbReference type="EMBL" id="AEVI01000011">
    <property type="protein sequence ID" value="EFX96760.1"/>
    <property type="molecule type" value="Genomic_DNA"/>
</dbReference>
<sequence>MKHLMMTVVTVLTLGVTMTMVKADTYQSGRDADIMRERGQV</sequence>
<evidence type="ECO:0000313" key="2">
    <source>
        <dbReference type="Proteomes" id="UP000003697"/>
    </source>
</evidence>
<accession>A0ABN0CIJ7</accession>
<evidence type="ECO:0000313" key="1">
    <source>
        <dbReference type="EMBL" id="EFX96760.1"/>
    </source>
</evidence>
<proteinExistence type="predicted"/>
<comment type="caution">
    <text evidence="1">The sequence shown here is derived from an EMBL/GenBank/DDBJ whole genome shotgun (WGS) entry which is preliminary data.</text>
</comment>
<reference evidence="1 2" key="1">
    <citation type="submission" date="2011-01" db="EMBL/GenBank/DDBJ databases">
        <authorList>
            <person name="Muzny D."/>
            <person name="Qin X."/>
            <person name="Buhay C."/>
            <person name="Dugan-Rocha S."/>
            <person name="Ding Y."/>
            <person name="Chen G."/>
            <person name="Hawes A."/>
            <person name="Holder M."/>
            <person name="Jhangiani S."/>
            <person name="Johnson A."/>
            <person name="Khan Z."/>
            <person name="Li Z."/>
            <person name="Liu W."/>
            <person name="Liu X."/>
            <person name="Perez L."/>
            <person name="Shen H."/>
            <person name="Wang Q."/>
            <person name="Watt J."/>
            <person name="Xi L."/>
            <person name="Xin Y."/>
            <person name="Zhou J."/>
            <person name="Deng J."/>
            <person name="Jiang H."/>
            <person name="Liu Y."/>
            <person name="Qu J."/>
            <person name="Song X.-Z."/>
            <person name="Zhang L."/>
            <person name="Villasana D."/>
            <person name="Johnson A."/>
            <person name="Liu J."/>
            <person name="Liyanage D."/>
            <person name="Lorensuhewa L."/>
            <person name="Robinson T."/>
            <person name="Song A."/>
            <person name="Song B.-B."/>
            <person name="Dinh H."/>
            <person name="Thornton R."/>
            <person name="Coyle M."/>
            <person name="Francisco L."/>
            <person name="Jackson L."/>
            <person name="Javaid M."/>
            <person name="Korchina V."/>
            <person name="Kovar C."/>
            <person name="Mata R."/>
            <person name="Mathew T."/>
            <person name="Ngo R."/>
            <person name="Nguyen L."/>
            <person name="Nguyen N."/>
            <person name="Okwuonu G."/>
            <person name="Ongeri F."/>
            <person name="Pham C."/>
            <person name="Simmons D."/>
            <person name="Wilczek-Boney K."/>
            <person name="Hale W."/>
            <person name="Jakkamsetti A."/>
            <person name="Pham P."/>
            <person name="Ruth R."/>
            <person name="San Lucas F."/>
            <person name="Warren J."/>
            <person name="Zhang J."/>
            <person name="Zhao Z."/>
            <person name="Zhou C."/>
            <person name="Zhu D."/>
            <person name="Lee S."/>
            <person name="Bess C."/>
            <person name="Blankenburg K."/>
            <person name="Forbes L."/>
            <person name="Fu Q."/>
            <person name="Gubbala S."/>
            <person name="Hirani K."/>
            <person name="Jayaseelan J.C."/>
            <person name="Lara F."/>
            <person name="Munidasa M."/>
            <person name="Palculict T."/>
            <person name="Patil S."/>
            <person name="Pu L.-L."/>
            <person name="Saada N."/>
            <person name="Tang L."/>
            <person name="Weissenberger G."/>
            <person name="Zhu Y."/>
            <person name="Hemphill L."/>
            <person name="Shang Y."/>
            <person name="Youmans B."/>
            <person name="Ayvaz T."/>
            <person name="Ross M."/>
            <person name="Santibanez J."/>
            <person name="Aqrawi P."/>
            <person name="Gross S."/>
            <person name="Joshi V."/>
            <person name="Fowler G."/>
            <person name="Nazareth L."/>
            <person name="Reid J."/>
            <person name="Worley K."/>
            <person name="Petrosino J."/>
            <person name="Highlander S."/>
            <person name="Gibbs R."/>
        </authorList>
    </citation>
    <scope>NUCLEOTIDE SEQUENCE [LARGE SCALE GENOMIC DNA]</scope>
    <source>
        <strain evidence="1 2">ATCC 49124</strain>
    </source>
</reference>
<organism evidence="1 2">
    <name type="scientific">Streptococcus vestibularis ATCC 49124</name>
    <dbReference type="NCBI Taxonomy" id="889206"/>
    <lineage>
        <taxon>Bacteria</taxon>
        <taxon>Bacillati</taxon>
        <taxon>Bacillota</taxon>
        <taxon>Bacilli</taxon>
        <taxon>Lactobacillales</taxon>
        <taxon>Streptococcaceae</taxon>
        <taxon>Streptococcus</taxon>
    </lineage>
</organism>
<keyword evidence="2" id="KW-1185">Reference proteome</keyword>
<dbReference type="Proteomes" id="UP000003697">
    <property type="component" value="Unassembled WGS sequence"/>
</dbReference>